<dbReference type="InterPro" id="IPR005639">
    <property type="entry name" value="Pest_crys_dom_I"/>
</dbReference>
<feature type="repeat" description="Cell wall-binding" evidence="7">
    <location>
        <begin position="700"/>
        <end position="720"/>
    </location>
</feature>
<dbReference type="Gene3D" id="2.60.120.260">
    <property type="entry name" value="Galactose-binding domain-like"/>
    <property type="match status" value="1"/>
</dbReference>
<gene>
    <name evidence="11" type="ORF">IIU_06633</name>
</gene>
<dbReference type="PANTHER" id="PTHR37003:SF2">
    <property type="entry name" value="PESTICIDAL CRYSTAL PROTEIN N-TERMINAL DOMAIN-CONTAINING PROTEIN"/>
    <property type="match status" value="1"/>
</dbReference>
<dbReference type="InterPro" id="IPR008979">
    <property type="entry name" value="Galactose-bd-like_sf"/>
</dbReference>
<dbReference type="GO" id="GO:0090729">
    <property type="term" value="F:toxin activity"/>
    <property type="evidence" value="ECO:0007669"/>
    <property type="project" value="UniProtKB-KW"/>
</dbReference>
<comment type="caution">
    <text evidence="11">The sequence shown here is derived from an EMBL/GenBank/DDBJ whole genome shotgun (WGS) entry which is preliminary data.</text>
</comment>
<dbReference type="EMBL" id="AHFB01000155">
    <property type="protein sequence ID" value="EOO24729.1"/>
    <property type="molecule type" value="Genomic_DNA"/>
</dbReference>
<name>A0A9W5UZ70_BACCE</name>
<evidence type="ECO:0000256" key="3">
    <source>
        <dbReference type="ARBA" id="ARBA00022737"/>
    </source>
</evidence>
<comment type="similarity">
    <text evidence="1">Belongs to the delta endotoxin family.</text>
</comment>
<dbReference type="Pfam" id="PF03945">
    <property type="entry name" value="Endotoxin_N"/>
    <property type="match status" value="1"/>
</dbReference>
<evidence type="ECO:0000259" key="10">
    <source>
        <dbReference type="Pfam" id="PF03945"/>
    </source>
</evidence>
<dbReference type="InterPro" id="IPR038979">
    <property type="entry name" value="Pest_crys"/>
</dbReference>
<evidence type="ECO:0000256" key="7">
    <source>
        <dbReference type="PROSITE-ProRule" id="PRU00591"/>
    </source>
</evidence>
<evidence type="ECO:0000313" key="12">
    <source>
        <dbReference type="Proteomes" id="UP000014018"/>
    </source>
</evidence>
<accession>A0A9W5UZ70</accession>
<keyword evidence="5" id="KW-0843">Virulence</keyword>
<dbReference type="AlphaFoldDB" id="A0A9W5UZ70"/>
<evidence type="ECO:0000259" key="9">
    <source>
        <dbReference type="Pfam" id="PF03944"/>
    </source>
</evidence>
<keyword evidence="4" id="KW-0749">Sporulation</keyword>
<dbReference type="InterPro" id="IPR005638">
    <property type="entry name" value="Pest_crys_dom-III"/>
</dbReference>
<evidence type="ECO:0000256" key="4">
    <source>
        <dbReference type="ARBA" id="ARBA00022969"/>
    </source>
</evidence>
<feature type="signal peptide" evidence="8">
    <location>
        <begin position="1"/>
        <end position="31"/>
    </location>
</feature>
<dbReference type="Proteomes" id="UP000014018">
    <property type="component" value="Unassembled WGS sequence"/>
</dbReference>
<reference evidence="11 12" key="1">
    <citation type="submission" date="2012-12" db="EMBL/GenBank/DDBJ databases">
        <title>The Genome Sequence of Bacillus cereus VD133.</title>
        <authorList>
            <consortium name="The Broad Institute Genome Sequencing Platform"/>
            <consortium name="The Broad Institute Genome Sequencing Center for Infectious Disease"/>
            <person name="Feldgarden M."/>
            <person name="Van der Auwera G.A."/>
            <person name="Mahillon J."/>
            <person name="Duprez V."/>
            <person name="Timmery S."/>
            <person name="Mattelet C."/>
            <person name="Dierick K."/>
            <person name="Sun M."/>
            <person name="Yu Z."/>
            <person name="Zhu L."/>
            <person name="Hu X."/>
            <person name="Shank E.B."/>
            <person name="Swiecicka I."/>
            <person name="Hansen B.M."/>
            <person name="Andrup L."/>
            <person name="Walker B."/>
            <person name="Young S.K."/>
            <person name="Zeng Q."/>
            <person name="Gargeya S."/>
            <person name="Fitzgerald M."/>
            <person name="Haas B."/>
            <person name="Abouelleil A."/>
            <person name="Alvarado L."/>
            <person name="Arachchi H.M."/>
            <person name="Berlin A.M."/>
            <person name="Chapman S.B."/>
            <person name="Dewar J."/>
            <person name="Goldberg J."/>
            <person name="Griggs A."/>
            <person name="Gujja S."/>
            <person name="Hansen M."/>
            <person name="Howarth C."/>
            <person name="Imamovic A."/>
            <person name="Larimer J."/>
            <person name="McCowan C."/>
            <person name="Murphy C."/>
            <person name="Neiman D."/>
            <person name="Pearson M."/>
            <person name="Priest M."/>
            <person name="Roberts A."/>
            <person name="Saif S."/>
            <person name="Shea T."/>
            <person name="Sisk P."/>
            <person name="Sykes S."/>
            <person name="Wortman J."/>
            <person name="Nusbaum C."/>
            <person name="Birren B."/>
        </authorList>
    </citation>
    <scope>NUCLEOTIDE SEQUENCE [LARGE SCALE GENOMIC DNA]</scope>
    <source>
        <strain evidence="11 12">VD133</strain>
    </source>
</reference>
<feature type="chain" id="PRO_5040733682" description="Crystaline entomocidal protoxin" evidence="8">
    <location>
        <begin position="32"/>
        <end position="794"/>
    </location>
</feature>
<proteinExistence type="inferred from homology"/>
<dbReference type="SUPFAM" id="SSF69360">
    <property type="entry name" value="Cell wall binding repeat"/>
    <property type="match status" value="1"/>
</dbReference>
<dbReference type="Gene3D" id="2.10.270.20">
    <property type="match status" value="1"/>
</dbReference>
<evidence type="ECO:0000256" key="5">
    <source>
        <dbReference type="ARBA" id="ARBA00023026"/>
    </source>
</evidence>
<evidence type="ECO:0000313" key="11">
    <source>
        <dbReference type="EMBL" id="EOO24729.1"/>
    </source>
</evidence>
<dbReference type="SUPFAM" id="SSF56849">
    <property type="entry name" value="delta-Endotoxin (insectocide), N-terminal domain"/>
    <property type="match status" value="1"/>
</dbReference>
<organism evidence="11 12">
    <name type="scientific">Bacillus cereus VD133</name>
    <dbReference type="NCBI Taxonomy" id="1053233"/>
    <lineage>
        <taxon>Bacteria</taxon>
        <taxon>Bacillati</taxon>
        <taxon>Bacillota</taxon>
        <taxon>Bacilli</taxon>
        <taxon>Bacillales</taxon>
        <taxon>Bacillaceae</taxon>
        <taxon>Bacillus</taxon>
        <taxon>Bacillus cereus group</taxon>
    </lineage>
</organism>
<feature type="domain" description="Pesticidal crystal protein" evidence="9">
    <location>
        <begin position="516"/>
        <end position="647"/>
    </location>
</feature>
<dbReference type="Gene3D" id="1.20.190.10">
    <property type="entry name" value="Pesticidal crystal protein, N-terminal domain"/>
    <property type="match status" value="1"/>
</dbReference>
<evidence type="ECO:0000256" key="1">
    <source>
        <dbReference type="ARBA" id="ARBA00007819"/>
    </source>
</evidence>
<dbReference type="Pfam" id="PF03944">
    <property type="entry name" value="Endotoxin_C"/>
    <property type="match status" value="1"/>
</dbReference>
<dbReference type="SUPFAM" id="SSF49785">
    <property type="entry name" value="Galactose-binding domain-like"/>
    <property type="match status" value="1"/>
</dbReference>
<dbReference type="RefSeq" id="WP_016110336.1">
    <property type="nucleotide sequence ID" value="NZ_KB976174.1"/>
</dbReference>
<dbReference type="GO" id="GO:0001907">
    <property type="term" value="P:symbiont-mediated killing of host cell"/>
    <property type="evidence" value="ECO:0007669"/>
    <property type="project" value="InterPro"/>
</dbReference>
<dbReference type="PROSITE" id="PS51170">
    <property type="entry name" value="CW"/>
    <property type="match status" value="1"/>
</dbReference>
<keyword evidence="2" id="KW-0800">Toxin</keyword>
<dbReference type="InterPro" id="IPR036716">
    <property type="entry name" value="Pest_crys_N_sf"/>
</dbReference>
<keyword evidence="8" id="KW-0732">Signal</keyword>
<evidence type="ECO:0000256" key="8">
    <source>
        <dbReference type="SAM" id="SignalP"/>
    </source>
</evidence>
<dbReference type="GO" id="GO:0030435">
    <property type="term" value="P:sporulation resulting in formation of a cellular spore"/>
    <property type="evidence" value="ECO:0007669"/>
    <property type="project" value="UniProtKB-KW"/>
</dbReference>
<dbReference type="Pfam" id="PF19127">
    <property type="entry name" value="Choline_bind_3"/>
    <property type="match status" value="1"/>
</dbReference>
<feature type="domain" description="Pesticidal crystal protein" evidence="10">
    <location>
        <begin position="108"/>
        <end position="326"/>
    </location>
</feature>
<keyword evidence="3" id="KW-0677">Repeat</keyword>
<sequence>MKNKKKYMKPLAVGLLASNILAFGSQTVAFAATDKAPTKEQEQKELKTQNTVLASVASDTSELQKMIEDAITNKDTKITPELVKKLKDKGFDYISIVKAVTSGVIKKIPAVGSYLSPVVDFAFPKKHYVTKEELWGEIQDKVSNLIDQKLTEKQINSLVAELEGVQNLLKDYQVDVGLVNGIKPTVEFAVQPQDTNKENLRKTIGELDKILDERVPTFAVQGFEAVSIPYYVQIANVHLFLLKDAVTHAEEWGFTEDEKTKYLSKLQQKIKEYSNNVYTYFTNGVEAAKKQAGNPTNEALWNKVNGYVRTMTSYGLDFAALWPTFDPSRYNQPTNLQQTREVYSDMMGQMILSKSESYDTMLSKIFNSGYTGYPGELKQITVSQWDRIDGIKQVFNWNGDNGLYSYNDQWGSLKGDASETQINITPNNPAIGTTSHQDNQYLNMSSITHKKDNKKEILKTHHDQGNEQTGIASANQKLSRIKVHDKRADLGTVGGFVNAYIPEEIHPENYVDTQAIVGIPAEKYSSRKGPTIVMEYMTGSNAVVSSNQGDRISYNIENLVNQKYKIRLRVATNSEANVGVVVNGTSQQVNIKNTEASATDNTGIKGKNGTYMVIDGPEVNLKPGKNNITIENTGGKKVVLDRIEFVPEKGNPGWAADKKHYYKQDGSMATSWQQIDGKWYFFKSEQDKDGYDDLEVGEMATGWRKMNNGKSYYFNKDGVMQTGWLDLDGKSYHLQSDGIMKTGCLDGRIGGKKVILQFDENGALISLKYTMSDNFQTVTDPEKLEDARFTVDVE</sequence>
<evidence type="ECO:0000256" key="6">
    <source>
        <dbReference type="ARBA" id="ARBA00029653"/>
    </source>
</evidence>
<dbReference type="InterPro" id="IPR018337">
    <property type="entry name" value="Cell_wall/Cho-bd_repeat"/>
</dbReference>
<protein>
    <recommendedName>
        <fullName evidence="6">Crystaline entomocidal protoxin</fullName>
    </recommendedName>
</protein>
<dbReference type="Pfam" id="PF01473">
    <property type="entry name" value="Choline_bind_1"/>
    <property type="match status" value="1"/>
</dbReference>
<evidence type="ECO:0000256" key="2">
    <source>
        <dbReference type="ARBA" id="ARBA00022656"/>
    </source>
</evidence>
<dbReference type="PANTHER" id="PTHR37003">
    <property type="entry name" value="ENDOTOXIN_N DOMAIN-CONTAINING PROTEIN-RELATED"/>
    <property type="match status" value="1"/>
</dbReference>